<keyword evidence="10" id="KW-1015">Disulfide bond</keyword>
<dbReference type="GO" id="GO:0005765">
    <property type="term" value="C:lysosomal membrane"/>
    <property type="evidence" value="ECO:0007669"/>
    <property type="project" value="TreeGrafter"/>
</dbReference>
<keyword evidence="7 13" id="KW-1133">Transmembrane helix</keyword>
<dbReference type="STRING" id="51511.ENSCSAVP00000009239"/>
<keyword evidence="8" id="KW-0406">Ion transport</keyword>
<evidence type="ECO:0000256" key="10">
    <source>
        <dbReference type="ARBA" id="ARBA00023157"/>
    </source>
</evidence>
<keyword evidence="17" id="KW-1185">Reference proteome</keyword>
<feature type="transmembrane region" description="Helical" evidence="13">
    <location>
        <begin position="356"/>
        <end position="378"/>
    </location>
</feature>
<keyword evidence="6" id="KW-0967">Endosome</keyword>
<keyword evidence="9 13" id="KW-0472">Membrane</keyword>
<dbReference type="Pfam" id="PF21381">
    <property type="entry name" value="MCLN_ECD"/>
    <property type="match status" value="1"/>
</dbReference>
<feature type="transmembrane region" description="Helical" evidence="13">
    <location>
        <begin position="312"/>
        <end position="336"/>
    </location>
</feature>
<evidence type="ECO:0000256" key="9">
    <source>
        <dbReference type="ARBA" id="ARBA00023136"/>
    </source>
</evidence>
<feature type="domain" description="Mucolipin extracytosolic" evidence="15">
    <location>
        <begin position="54"/>
        <end position="110"/>
    </location>
</feature>
<reference evidence="16" key="3">
    <citation type="submission" date="2025-09" db="UniProtKB">
        <authorList>
            <consortium name="Ensembl"/>
        </authorList>
    </citation>
    <scope>IDENTIFICATION</scope>
</reference>
<organism evidence="16 17">
    <name type="scientific">Ciona savignyi</name>
    <name type="common">Pacific transparent sea squirt</name>
    <dbReference type="NCBI Taxonomy" id="51511"/>
    <lineage>
        <taxon>Eukaryota</taxon>
        <taxon>Metazoa</taxon>
        <taxon>Chordata</taxon>
        <taxon>Tunicata</taxon>
        <taxon>Ascidiacea</taxon>
        <taxon>Phlebobranchia</taxon>
        <taxon>Cionidae</taxon>
        <taxon>Ciona</taxon>
    </lineage>
</organism>
<feature type="transmembrane region" description="Helical" evidence="13">
    <location>
        <begin position="426"/>
        <end position="448"/>
    </location>
</feature>
<dbReference type="GeneTree" id="ENSGT00950000183036"/>
<dbReference type="Pfam" id="PF08016">
    <property type="entry name" value="PKD_channel"/>
    <property type="match status" value="1"/>
</dbReference>
<keyword evidence="11" id="KW-0407">Ion channel</keyword>
<dbReference type="PANTHER" id="PTHR12127:SF7">
    <property type="entry name" value="SD02261P"/>
    <property type="match status" value="1"/>
</dbReference>
<feature type="transmembrane region" description="Helical" evidence="13">
    <location>
        <begin position="279"/>
        <end position="300"/>
    </location>
</feature>
<reference evidence="17" key="1">
    <citation type="submission" date="2003-08" db="EMBL/GenBank/DDBJ databases">
        <authorList>
            <person name="Birren B."/>
            <person name="Nusbaum C."/>
            <person name="Abebe A."/>
            <person name="Abouelleil A."/>
            <person name="Adekoya E."/>
            <person name="Ait-zahra M."/>
            <person name="Allen N."/>
            <person name="Allen T."/>
            <person name="An P."/>
            <person name="Anderson M."/>
            <person name="Anderson S."/>
            <person name="Arachchi H."/>
            <person name="Armbruster J."/>
            <person name="Bachantsang P."/>
            <person name="Baldwin J."/>
            <person name="Barry A."/>
            <person name="Bayul T."/>
            <person name="Blitshsteyn B."/>
            <person name="Bloom T."/>
            <person name="Blye J."/>
            <person name="Boguslavskiy L."/>
            <person name="Borowsky M."/>
            <person name="Boukhgalter B."/>
            <person name="Brunache A."/>
            <person name="Butler J."/>
            <person name="Calixte N."/>
            <person name="Calvo S."/>
            <person name="Camarata J."/>
            <person name="Campo K."/>
            <person name="Chang J."/>
            <person name="Cheshatsang Y."/>
            <person name="Citroen M."/>
            <person name="Collymore A."/>
            <person name="Considine T."/>
            <person name="Cook A."/>
            <person name="Cooke P."/>
            <person name="Corum B."/>
            <person name="Cuomo C."/>
            <person name="David R."/>
            <person name="Dawoe T."/>
            <person name="Degray S."/>
            <person name="Dodge S."/>
            <person name="Dooley K."/>
            <person name="Dorje P."/>
            <person name="Dorjee K."/>
            <person name="Dorris L."/>
            <person name="Duffey N."/>
            <person name="Dupes A."/>
            <person name="Elkins T."/>
            <person name="Engels R."/>
            <person name="Erickson J."/>
            <person name="Farina A."/>
            <person name="Faro S."/>
            <person name="Ferreira P."/>
            <person name="Fischer H."/>
            <person name="Fitzgerald M."/>
            <person name="Foley K."/>
            <person name="Gage D."/>
            <person name="Galagan J."/>
            <person name="Gearin G."/>
            <person name="Gnerre S."/>
            <person name="Gnirke A."/>
            <person name="Goyette A."/>
            <person name="Graham J."/>
            <person name="Grandbois E."/>
            <person name="Gyaltsen K."/>
            <person name="Hafez N."/>
            <person name="Hagopian D."/>
            <person name="Hagos B."/>
            <person name="Hall J."/>
            <person name="Hatcher B."/>
            <person name="Heller A."/>
            <person name="Higgins H."/>
            <person name="Honan T."/>
            <person name="Horn A."/>
            <person name="Houde N."/>
            <person name="Hughes L."/>
            <person name="Hulme W."/>
            <person name="Husby E."/>
            <person name="Iliev I."/>
            <person name="Jaffe D."/>
            <person name="Jones C."/>
            <person name="Kamal M."/>
            <person name="Kamat A."/>
            <person name="Kamvysselis M."/>
            <person name="Karlsson E."/>
            <person name="Kells C."/>
            <person name="Kieu A."/>
            <person name="Kisner P."/>
            <person name="Kodira C."/>
            <person name="Kulbokas E."/>
            <person name="Labutti K."/>
            <person name="Lama D."/>
            <person name="Landers T."/>
            <person name="Leger J."/>
            <person name="Levine S."/>
            <person name="Lewis D."/>
            <person name="Lewis T."/>
            <person name="Lindblad-toh K."/>
            <person name="Liu X."/>
            <person name="Lokyitsang T."/>
            <person name="Lokyitsang Y."/>
            <person name="Lucien O."/>
            <person name="Lui A."/>
            <person name="Ma L.J."/>
            <person name="Mabbitt R."/>
            <person name="Macdonald J."/>
            <person name="Maclean C."/>
            <person name="Major J."/>
            <person name="Manning J."/>
            <person name="Marabella R."/>
            <person name="Maru K."/>
            <person name="Matthews C."/>
            <person name="Mauceli E."/>
            <person name="Mccarthy M."/>
            <person name="Mcdonough S."/>
            <person name="Mcghee T."/>
            <person name="Meldrim J."/>
            <person name="Meneus L."/>
            <person name="Mesirov J."/>
            <person name="Mihalev A."/>
            <person name="Mihova T."/>
            <person name="Mikkelsen T."/>
            <person name="Mlenga V."/>
            <person name="Moru K."/>
            <person name="Mozes J."/>
            <person name="Mulrain L."/>
            <person name="Munson G."/>
            <person name="Naylor J."/>
            <person name="Newes C."/>
            <person name="Nguyen C."/>
            <person name="Nguyen N."/>
            <person name="Nguyen T."/>
            <person name="Nicol R."/>
            <person name="Nielsen C."/>
            <person name="Nizzari M."/>
            <person name="Norbu C."/>
            <person name="Norbu N."/>
            <person name="O'donnell P."/>
            <person name="Okoawo O."/>
            <person name="O'leary S."/>
            <person name="Omotosho B."/>
            <person name="O'neill K."/>
            <person name="Osman S."/>
            <person name="Parker S."/>
            <person name="Perrin D."/>
            <person name="Phunkhang P."/>
            <person name="Piqani B."/>
            <person name="Purcell S."/>
            <person name="Rachupka T."/>
            <person name="Ramasamy U."/>
            <person name="Rameau R."/>
            <person name="Ray V."/>
            <person name="Raymond C."/>
            <person name="Retta R."/>
            <person name="Richardson S."/>
            <person name="Rise C."/>
            <person name="Rodriguez J."/>
            <person name="Rogers J."/>
            <person name="Rogov P."/>
            <person name="Rutman M."/>
            <person name="Schupbach R."/>
            <person name="Seaman C."/>
            <person name="Settipalli S."/>
            <person name="Sharpe T."/>
            <person name="Sheridan J."/>
            <person name="Sherpa N."/>
            <person name="Shi J."/>
            <person name="Smirnov S."/>
            <person name="Smith C."/>
            <person name="Sougnez C."/>
            <person name="Spencer B."/>
            <person name="Stalker J."/>
            <person name="Stange-thomann N."/>
            <person name="Stavropoulos S."/>
            <person name="Stetson K."/>
            <person name="Stone C."/>
            <person name="Stone S."/>
            <person name="Stubbs M."/>
            <person name="Talamas J."/>
            <person name="Tchuinga P."/>
            <person name="Tenzing P."/>
            <person name="Tesfaye S."/>
            <person name="Theodore J."/>
            <person name="Thoulutsang Y."/>
            <person name="Topham K."/>
            <person name="Towey S."/>
            <person name="Tsamla T."/>
            <person name="Tsomo N."/>
            <person name="Vallee D."/>
            <person name="Vassiliev H."/>
            <person name="Venkataraman V."/>
            <person name="Vinson J."/>
            <person name="Vo A."/>
            <person name="Wade C."/>
            <person name="Wang S."/>
            <person name="Wangchuk T."/>
            <person name="Wangdi T."/>
            <person name="Whittaker C."/>
            <person name="Wilkinson J."/>
            <person name="Wu Y."/>
            <person name="Wyman D."/>
            <person name="Yadav S."/>
            <person name="Yang S."/>
            <person name="Yang X."/>
            <person name="Yeager S."/>
            <person name="Yee E."/>
            <person name="Young G."/>
            <person name="Zainoun J."/>
            <person name="Zembeck L."/>
            <person name="Zimmer A."/>
            <person name="Zody M."/>
            <person name="Lander E."/>
        </authorList>
    </citation>
    <scope>NUCLEOTIDE SEQUENCE [LARGE SCALE GENOMIC DNA]</scope>
</reference>
<evidence type="ECO:0000313" key="16">
    <source>
        <dbReference type="Ensembl" id="ENSCSAVP00000009239.1"/>
    </source>
</evidence>
<dbReference type="PANTHER" id="PTHR12127">
    <property type="entry name" value="MUCOLIPIN"/>
    <property type="match status" value="1"/>
</dbReference>
<dbReference type="FunCoup" id="H2YV79">
    <property type="interactions" value="158"/>
</dbReference>
<dbReference type="InterPro" id="IPR039031">
    <property type="entry name" value="Mucolipin"/>
</dbReference>
<feature type="transmembrane region" description="Helical" evidence="13">
    <location>
        <begin position="222"/>
        <end position="246"/>
    </location>
</feature>
<evidence type="ECO:0000256" key="12">
    <source>
        <dbReference type="ARBA" id="ARBA00036634"/>
    </source>
</evidence>
<dbReference type="GO" id="GO:0010008">
    <property type="term" value="C:endosome membrane"/>
    <property type="evidence" value="ECO:0007669"/>
    <property type="project" value="UniProtKB-SubCell"/>
</dbReference>
<evidence type="ECO:0000256" key="13">
    <source>
        <dbReference type="SAM" id="Phobius"/>
    </source>
</evidence>
<evidence type="ECO:0000259" key="14">
    <source>
        <dbReference type="Pfam" id="PF08016"/>
    </source>
</evidence>
<dbReference type="AlphaFoldDB" id="H2YV79"/>
<accession>H2YV79</accession>
<evidence type="ECO:0000256" key="7">
    <source>
        <dbReference type="ARBA" id="ARBA00022989"/>
    </source>
</evidence>
<evidence type="ECO:0000256" key="8">
    <source>
        <dbReference type="ARBA" id="ARBA00023065"/>
    </source>
</evidence>
<keyword evidence="3" id="KW-0813">Transport</keyword>
<comment type="catalytic activity">
    <reaction evidence="12">
        <text>Ca(2+)(in) = Ca(2+)(out)</text>
        <dbReference type="Rhea" id="RHEA:29671"/>
        <dbReference type="ChEBI" id="CHEBI:29108"/>
    </reaction>
</comment>
<proteinExistence type="predicted"/>
<reference evidence="16" key="2">
    <citation type="submission" date="2025-08" db="UniProtKB">
        <authorList>
            <consortium name="Ensembl"/>
        </authorList>
    </citation>
    <scope>IDENTIFICATION</scope>
</reference>
<name>H2YV79_CIOSA</name>
<evidence type="ECO:0000256" key="11">
    <source>
        <dbReference type="ARBA" id="ARBA00023303"/>
    </source>
</evidence>
<dbReference type="InterPro" id="IPR013122">
    <property type="entry name" value="PKD1_2_channel"/>
</dbReference>
<evidence type="ECO:0000256" key="4">
    <source>
        <dbReference type="ARBA" id="ARBA00022475"/>
    </source>
</evidence>
<dbReference type="InParanoid" id="H2YV79"/>
<evidence type="ECO:0000256" key="5">
    <source>
        <dbReference type="ARBA" id="ARBA00022692"/>
    </source>
</evidence>
<dbReference type="Proteomes" id="UP000007875">
    <property type="component" value="Unassembled WGS sequence"/>
</dbReference>
<evidence type="ECO:0000313" key="17">
    <source>
        <dbReference type="Proteomes" id="UP000007875"/>
    </source>
</evidence>
<comment type="subcellular location">
    <subcellularLocation>
        <location evidence="2">Cell membrane</location>
        <topology evidence="2">Multi-pass membrane protein</topology>
    </subcellularLocation>
    <subcellularLocation>
        <location evidence="1">Endosome membrane</location>
        <topology evidence="1">Multi-pass membrane protein</topology>
    </subcellularLocation>
</comment>
<dbReference type="Ensembl" id="ENSCSAVT00000009356.1">
    <property type="protein sequence ID" value="ENSCSAVP00000009239.1"/>
    <property type="gene ID" value="ENSCSAVG00000005446.1"/>
</dbReference>
<evidence type="ECO:0000256" key="3">
    <source>
        <dbReference type="ARBA" id="ARBA00022448"/>
    </source>
</evidence>
<dbReference type="OMA" id="VISDCIG"/>
<sequence>QERLRKELKYFFMNPCQKFKLRKRKPFKLTIQICKIAFVTIQLVIFGQHNQNRVAFMDDNISVFRNNLMNNESRLYTKDEVYSKINFLRQQYVKLKNSSVGIYGYLQEQPTTDCPDAHPSLASFDSDKLIGSNYMTPPIYMCVDQYMQPQLDCFYFRLINLDLKFGVRTVWMKNPGSLYDTDCYNVYIQVKLNNQDHAGIIEESISSQFALSPCRETQPKKIFFIVFLFLDAFIIVTCCMSIVLCTRSVWRAQRLRRSFERFFEKQHERRLSWWSKLEFVNGWYLLIIISDILTILGSIIKMALQLQWHGTVNYDACSLFLGVGCLCVWVGVLRYVGYFHQYNILVLTLKKAMPHVLRFMVCASLLYLGYMFCGWVVLGPYHHKFRTPVVASEALFSLINGDDMYMTFEEMAKTINNIMSPDKTIIYLYTFISLFIYVVLSLFIAVIMETYETIQEWQIDGSPPQSEMQKFISEGADNDVEFNFNSDQYCCCCL</sequence>
<dbReference type="GO" id="GO:0072345">
    <property type="term" value="F:NAADP-sensitive calcium-release channel activity"/>
    <property type="evidence" value="ECO:0007669"/>
    <property type="project" value="TreeGrafter"/>
</dbReference>
<dbReference type="InterPro" id="IPR049134">
    <property type="entry name" value="MCLN_ECD"/>
</dbReference>
<evidence type="ECO:0000259" key="15">
    <source>
        <dbReference type="Pfam" id="PF21381"/>
    </source>
</evidence>
<feature type="domain" description="Polycystin cation channel PKD1/PKD2" evidence="14">
    <location>
        <begin position="321"/>
        <end position="454"/>
    </location>
</feature>
<evidence type="ECO:0000256" key="1">
    <source>
        <dbReference type="ARBA" id="ARBA00004337"/>
    </source>
</evidence>
<evidence type="ECO:0000256" key="6">
    <source>
        <dbReference type="ARBA" id="ARBA00022753"/>
    </source>
</evidence>
<keyword evidence="5 13" id="KW-0812">Transmembrane</keyword>
<protein>
    <submittedName>
        <fullName evidence="16">Uncharacterized protein</fullName>
    </submittedName>
</protein>
<dbReference type="eggNOG" id="KOG3733">
    <property type="taxonomic scope" value="Eukaryota"/>
</dbReference>
<evidence type="ECO:0000256" key="2">
    <source>
        <dbReference type="ARBA" id="ARBA00004651"/>
    </source>
</evidence>
<keyword evidence="4" id="KW-1003">Cell membrane</keyword>
<dbReference type="Gene3D" id="1.10.287.70">
    <property type="match status" value="1"/>
</dbReference>
<dbReference type="GO" id="GO:0005886">
    <property type="term" value="C:plasma membrane"/>
    <property type="evidence" value="ECO:0007669"/>
    <property type="project" value="UniProtKB-SubCell"/>
</dbReference>